<comment type="similarity">
    <text evidence="7">Belongs to the zinc-containing alcohol dehydrogenase family. Class-IV subfamily.</text>
</comment>
<comment type="cofactor">
    <cofactor evidence="1">
        <name>Zn(2+)</name>
        <dbReference type="ChEBI" id="CHEBI:29105"/>
    </cofactor>
</comment>
<keyword evidence="10" id="KW-1185">Reference proteome</keyword>
<evidence type="ECO:0000256" key="1">
    <source>
        <dbReference type="ARBA" id="ARBA00001947"/>
    </source>
</evidence>
<dbReference type="AlphaFoldDB" id="A0AAV0JMU3"/>
<dbReference type="GO" id="GO:0005829">
    <property type="term" value="C:cytosol"/>
    <property type="evidence" value="ECO:0007669"/>
    <property type="project" value="TreeGrafter"/>
</dbReference>
<dbReference type="InterPro" id="IPR011032">
    <property type="entry name" value="GroES-like_sf"/>
</dbReference>
<evidence type="ECO:0000256" key="6">
    <source>
        <dbReference type="ARBA" id="ARBA00023027"/>
    </source>
</evidence>
<dbReference type="FunFam" id="3.40.50.720:FF:000003">
    <property type="entry name" value="S-(hydroxymethyl)glutathione dehydrogenase"/>
    <property type="match status" value="1"/>
</dbReference>
<evidence type="ECO:0000313" key="9">
    <source>
        <dbReference type="EMBL" id="CAI0410807.1"/>
    </source>
</evidence>
<dbReference type="SMART" id="SM00829">
    <property type="entry name" value="PKS_ER"/>
    <property type="match status" value="1"/>
</dbReference>
<dbReference type="GO" id="GO:0046294">
    <property type="term" value="P:formaldehyde catabolic process"/>
    <property type="evidence" value="ECO:0007669"/>
    <property type="project" value="TreeGrafter"/>
</dbReference>
<dbReference type="InterPro" id="IPR036291">
    <property type="entry name" value="NAD(P)-bd_dom_sf"/>
</dbReference>
<evidence type="ECO:0000256" key="2">
    <source>
        <dbReference type="ARBA" id="ARBA00011738"/>
    </source>
</evidence>
<gene>
    <name evidence="9" type="ORF">LITE_LOCUS14910</name>
</gene>
<keyword evidence="5" id="KW-0560">Oxidoreductase</keyword>
<dbReference type="PANTHER" id="PTHR43880">
    <property type="entry name" value="ALCOHOL DEHYDROGENASE"/>
    <property type="match status" value="1"/>
</dbReference>
<evidence type="ECO:0000259" key="8">
    <source>
        <dbReference type="SMART" id="SM00829"/>
    </source>
</evidence>
<dbReference type="SUPFAM" id="SSF51735">
    <property type="entry name" value="NAD(P)-binding Rossmann-fold domains"/>
    <property type="match status" value="1"/>
</dbReference>
<sequence length="386" mass="41130">MAKAPQVITCKAAVCWGVGGPVKIEEVEVEPPRPSEIRVKMLCASICRTDILCINGFPTGLYPRVLGHEGVGELKKNSVVESLGEEVKDLQVGDTVIPTTLGECGECGSCESGRTNFCQKYPIGATGLMPDGTSRFTVREGNKRTPAYQFLSCATWCEYMVVDANYAVKIDAGSIPPPQASIISCAFTSGYGATWKAAPVTVGSSVAVFGLGPVGLSAVQGARMHGAAKIIGVDKNERRRKIASELGVTHFINSEGLEKPVSEVVKELTDGKGVDACFECSGYAPFMNQAMKAVVQGKGKAVVLGAGKYDSIQLDFVDLLFGGSITGSIFGGVKIKSDLPHLLHKCQNKEFEIDALLTHEVPLCDINKAFEMMKEPDCIKVVVKIS</sequence>
<feature type="domain" description="Enoyl reductase (ER)" evidence="8">
    <location>
        <begin position="17"/>
        <end position="383"/>
    </location>
</feature>
<dbReference type="GO" id="GO:0008270">
    <property type="term" value="F:zinc ion binding"/>
    <property type="evidence" value="ECO:0007669"/>
    <property type="project" value="TreeGrafter"/>
</dbReference>
<dbReference type="FunFam" id="3.90.180.10:FF:000067">
    <property type="entry name" value="alcohol dehydrogenase 1-like isoform X1"/>
    <property type="match status" value="1"/>
</dbReference>
<keyword evidence="6" id="KW-0520">NAD</keyword>
<dbReference type="SUPFAM" id="SSF50129">
    <property type="entry name" value="GroES-like"/>
    <property type="match status" value="2"/>
</dbReference>
<evidence type="ECO:0000256" key="3">
    <source>
        <dbReference type="ARBA" id="ARBA00022723"/>
    </source>
</evidence>
<name>A0AAV0JMU3_9ROSI</name>
<protein>
    <recommendedName>
        <fullName evidence="8">Enoyl reductase (ER) domain-containing protein</fullName>
    </recommendedName>
</protein>
<dbReference type="EMBL" id="CAMGYJ010000005">
    <property type="protein sequence ID" value="CAI0410807.1"/>
    <property type="molecule type" value="Genomic_DNA"/>
</dbReference>
<dbReference type="InterPro" id="IPR013149">
    <property type="entry name" value="ADH-like_C"/>
</dbReference>
<keyword evidence="4" id="KW-0862">Zinc</keyword>
<dbReference type="Pfam" id="PF00107">
    <property type="entry name" value="ADH_zinc_N"/>
    <property type="match status" value="1"/>
</dbReference>
<dbReference type="PANTHER" id="PTHR43880:SF38">
    <property type="entry name" value="ALCOHOL DEHYDROGENASE-RELATED"/>
    <property type="match status" value="1"/>
</dbReference>
<dbReference type="Gene3D" id="3.40.50.720">
    <property type="entry name" value="NAD(P)-binding Rossmann-like Domain"/>
    <property type="match status" value="1"/>
</dbReference>
<comment type="caution">
    <text evidence="9">The sequence shown here is derived from an EMBL/GenBank/DDBJ whole genome shotgun (WGS) entry which is preliminary data.</text>
</comment>
<evidence type="ECO:0000313" key="10">
    <source>
        <dbReference type="Proteomes" id="UP001154282"/>
    </source>
</evidence>
<dbReference type="InterPro" id="IPR020843">
    <property type="entry name" value="ER"/>
</dbReference>
<keyword evidence="3" id="KW-0479">Metal-binding</keyword>
<accession>A0AAV0JMU3</accession>
<evidence type="ECO:0000256" key="7">
    <source>
        <dbReference type="ARBA" id="ARBA00060764"/>
    </source>
</evidence>
<proteinExistence type="inferred from homology"/>
<evidence type="ECO:0000256" key="4">
    <source>
        <dbReference type="ARBA" id="ARBA00022833"/>
    </source>
</evidence>
<dbReference type="Gene3D" id="3.90.180.10">
    <property type="entry name" value="Medium-chain alcohol dehydrogenases, catalytic domain"/>
    <property type="match status" value="1"/>
</dbReference>
<evidence type="ECO:0000256" key="5">
    <source>
        <dbReference type="ARBA" id="ARBA00023002"/>
    </source>
</evidence>
<dbReference type="Proteomes" id="UP001154282">
    <property type="component" value="Unassembled WGS sequence"/>
</dbReference>
<organism evidence="9 10">
    <name type="scientific">Linum tenue</name>
    <dbReference type="NCBI Taxonomy" id="586396"/>
    <lineage>
        <taxon>Eukaryota</taxon>
        <taxon>Viridiplantae</taxon>
        <taxon>Streptophyta</taxon>
        <taxon>Embryophyta</taxon>
        <taxon>Tracheophyta</taxon>
        <taxon>Spermatophyta</taxon>
        <taxon>Magnoliopsida</taxon>
        <taxon>eudicotyledons</taxon>
        <taxon>Gunneridae</taxon>
        <taxon>Pentapetalae</taxon>
        <taxon>rosids</taxon>
        <taxon>fabids</taxon>
        <taxon>Malpighiales</taxon>
        <taxon>Linaceae</taxon>
        <taxon>Linum</taxon>
    </lineage>
</organism>
<dbReference type="GO" id="GO:0051903">
    <property type="term" value="F:S-(hydroxymethyl)glutathione dehydrogenase [NAD(P)+] activity"/>
    <property type="evidence" value="ECO:0007669"/>
    <property type="project" value="TreeGrafter"/>
</dbReference>
<dbReference type="CDD" id="cd08277">
    <property type="entry name" value="liver_alcohol_DH_like"/>
    <property type="match status" value="1"/>
</dbReference>
<reference evidence="9" key="1">
    <citation type="submission" date="2022-08" db="EMBL/GenBank/DDBJ databases">
        <authorList>
            <person name="Gutierrez-Valencia J."/>
        </authorList>
    </citation>
    <scope>NUCLEOTIDE SEQUENCE</scope>
</reference>
<dbReference type="InterPro" id="IPR013154">
    <property type="entry name" value="ADH-like_N"/>
</dbReference>
<dbReference type="Pfam" id="PF08240">
    <property type="entry name" value="ADH_N"/>
    <property type="match status" value="1"/>
</dbReference>
<comment type="subunit">
    <text evidence="2">Homodimer.</text>
</comment>